<dbReference type="InterPro" id="IPR029055">
    <property type="entry name" value="Ntn_hydrolases_N"/>
</dbReference>
<keyword evidence="3" id="KW-1185">Reference proteome</keyword>
<protein>
    <recommendedName>
        <fullName evidence="1">DUF3700 domain-containing protein</fullName>
    </recommendedName>
</protein>
<comment type="caution">
    <text evidence="2">The sequence shown here is derived from an EMBL/GenBank/DDBJ whole genome shotgun (WGS) entry which is preliminary data.</text>
</comment>
<organism evidence="2 3">
    <name type="scientific">Stephania cephalantha</name>
    <dbReference type="NCBI Taxonomy" id="152367"/>
    <lineage>
        <taxon>Eukaryota</taxon>
        <taxon>Viridiplantae</taxon>
        <taxon>Streptophyta</taxon>
        <taxon>Embryophyta</taxon>
        <taxon>Tracheophyta</taxon>
        <taxon>Spermatophyta</taxon>
        <taxon>Magnoliopsida</taxon>
        <taxon>Ranunculales</taxon>
        <taxon>Menispermaceae</taxon>
        <taxon>Menispermoideae</taxon>
        <taxon>Cissampelideae</taxon>
        <taxon>Stephania</taxon>
    </lineage>
</organism>
<dbReference type="AlphaFoldDB" id="A0AAP0J0D3"/>
<name>A0AAP0J0D3_9MAGN</name>
<reference evidence="2 3" key="1">
    <citation type="submission" date="2024-01" db="EMBL/GenBank/DDBJ databases">
        <title>Genome assemblies of Stephania.</title>
        <authorList>
            <person name="Yang L."/>
        </authorList>
    </citation>
    <scope>NUCLEOTIDE SEQUENCE [LARGE SCALE GENOMIC DNA]</scope>
    <source>
        <strain evidence="2">JXDWG</strain>
        <tissue evidence="2">Leaf</tissue>
    </source>
</reference>
<dbReference type="Pfam" id="PF12481">
    <property type="entry name" value="DUF3700"/>
    <property type="match status" value="1"/>
</dbReference>
<dbReference type="SMART" id="SM01172">
    <property type="entry name" value="DUF3700"/>
    <property type="match status" value="1"/>
</dbReference>
<gene>
    <name evidence="2" type="ORF">Scep_014123</name>
</gene>
<dbReference type="InterPro" id="IPR044828">
    <property type="entry name" value="TSJT1-like"/>
</dbReference>
<dbReference type="InterPro" id="IPR024286">
    <property type="entry name" value="DUF3700"/>
</dbReference>
<dbReference type="PANTHER" id="PTHR45952">
    <property type="entry name" value="ALUMINUM INDUCED PROTEIN WITH YGL AND LRDR MOTIFS"/>
    <property type="match status" value="1"/>
</dbReference>
<dbReference type="Gene3D" id="3.60.20.10">
    <property type="entry name" value="Glutamine Phosphoribosylpyrophosphate, subunit 1, domain 1"/>
    <property type="match status" value="1"/>
</dbReference>
<dbReference type="Proteomes" id="UP001419268">
    <property type="component" value="Unassembled WGS sequence"/>
</dbReference>
<accession>A0AAP0J0D3</accession>
<dbReference type="SUPFAM" id="SSF56235">
    <property type="entry name" value="N-terminal nucleophile aminohydrolases (Ntn hydrolases)"/>
    <property type="match status" value="1"/>
</dbReference>
<feature type="domain" description="DUF3700" evidence="1">
    <location>
        <begin position="1"/>
        <end position="105"/>
    </location>
</feature>
<evidence type="ECO:0000313" key="3">
    <source>
        <dbReference type="Proteomes" id="UP001419268"/>
    </source>
</evidence>
<dbReference type="PANTHER" id="PTHR45952:SF5">
    <property type="entry name" value="ALUMINUM INDUCED PROTEIN WITH YGL AND LRDR MOTIFS"/>
    <property type="match status" value="1"/>
</dbReference>
<sequence>MLVIEAYKALRDRAPYLPNHVVGHFNGKFAFLVFDKATSTLFVASDQYGKVPLYWGATADGFVAFANDVEILKGVIGKSLATFARARGLPALGYFFYRSGIELPMGSSSP</sequence>
<proteinExistence type="predicted"/>
<evidence type="ECO:0000259" key="1">
    <source>
        <dbReference type="SMART" id="SM01172"/>
    </source>
</evidence>
<dbReference type="EMBL" id="JBBNAG010000006">
    <property type="protein sequence ID" value="KAK9125277.1"/>
    <property type="molecule type" value="Genomic_DNA"/>
</dbReference>
<evidence type="ECO:0000313" key="2">
    <source>
        <dbReference type="EMBL" id="KAK9125277.1"/>
    </source>
</evidence>